<dbReference type="RefSeq" id="WP_102968179.1">
    <property type="nucleotide sequence ID" value="NZ_POSM01000008.1"/>
</dbReference>
<accession>A0ABX4WBH3</accession>
<reference evidence="1 2" key="1">
    <citation type="submission" date="2018-01" db="EMBL/GenBank/DDBJ databases">
        <title>Draft genome sequences of six Vibrio diazotrophicus strains isolated from deep-sea sediments of the Baltic Sea.</title>
        <authorList>
            <person name="Castillo D."/>
            <person name="Vandieken V."/>
            <person name="Chiang O."/>
            <person name="Middelboe M."/>
        </authorList>
    </citation>
    <scope>NUCLEOTIDE SEQUENCE [LARGE SCALE GENOMIC DNA]</scope>
    <source>
        <strain evidence="1 2">65.10M</strain>
    </source>
</reference>
<gene>
    <name evidence="1" type="ORF">C1O25_07560</name>
</gene>
<sequence>MESKVRITQLTFLAFYINGAAGSGRYSDITLDECYTALENGSIFTFLKSRLGRDFDDSILEDEQKKELIEEWEGLANVVDHSRKFCIDDGGLNLVVAYILESIQQRSR</sequence>
<protein>
    <recommendedName>
        <fullName evidence="3">CdiI immunity protein domain-containing protein</fullName>
    </recommendedName>
</protein>
<name>A0ABX4WBH3_VIBDI</name>
<dbReference type="EMBL" id="POSM01000008">
    <property type="protein sequence ID" value="PNI01380.1"/>
    <property type="molecule type" value="Genomic_DNA"/>
</dbReference>
<proteinExistence type="predicted"/>
<evidence type="ECO:0000313" key="1">
    <source>
        <dbReference type="EMBL" id="PNI01380.1"/>
    </source>
</evidence>
<evidence type="ECO:0000313" key="2">
    <source>
        <dbReference type="Proteomes" id="UP000236547"/>
    </source>
</evidence>
<organism evidence="1 2">
    <name type="scientific">Vibrio diazotrophicus</name>
    <dbReference type="NCBI Taxonomy" id="685"/>
    <lineage>
        <taxon>Bacteria</taxon>
        <taxon>Pseudomonadati</taxon>
        <taxon>Pseudomonadota</taxon>
        <taxon>Gammaproteobacteria</taxon>
        <taxon>Vibrionales</taxon>
        <taxon>Vibrionaceae</taxon>
        <taxon>Vibrio</taxon>
    </lineage>
</organism>
<evidence type="ECO:0008006" key="3">
    <source>
        <dbReference type="Google" id="ProtNLM"/>
    </source>
</evidence>
<comment type="caution">
    <text evidence="1">The sequence shown here is derived from an EMBL/GenBank/DDBJ whole genome shotgun (WGS) entry which is preliminary data.</text>
</comment>
<keyword evidence="2" id="KW-1185">Reference proteome</keyword>
<dbReference type="Proteomes" id="UP000236547">
    <property type="component" value="Unassembled WGS sequence"/>
</dbReference>